<dbReference type="AlphaFoldDB" id="A0AAD5GHF6"/>
<dbReference type="EMBL" id="JAMZMK010007955">
    <property type="protein sequence ID" value="KAI7742602.1"/>
    <property type="molecule type" value="Genomic_DNA"/>
</dbReference>
<reference evidence="1" key="1">
    <citation type="submission" date="2022-06" db="EMBL/GenBank/DDBJ databases">
        <title>Uncovering the hologenomic basis of an extraordinary plant invasion.</title>
        <authorList>
            <person name="Bieker V.C."/>
            <person name="Martin M.D."/>
            <person name="Gilbert T."/>
            <person name="Hodgins K."/>
            <person name="Battlay P."/>
            <person name="Petersen B."/>
            <person name="Wilson J."/>
        </authorList>
    </citation>
    <scope>NUCLEOTIDE SEQUENCE</scope>
    <source>
        <strain evidence="1">AA19_3_7</strain>
        <tissue evidence="1">Leaf</tissue>
    </source>
</reference>
<feature type="non-terminal residue" evidence="1">
    <location>
        <position position="123"/>
    </location>
</feature>
<name>A0AAD5GHF6_AMBAR</name>
<gene>
    <name evidence="1" type="ORF">M8C21_011940</name>
</gene>
<sequence length="123" mass="14105">CLSLQNKFDTTVKPAAGISSIGRMIKWPFNSGQSERQLSTTEDSVDHVSSSKEDRSTNIAGWCITYLVICFLIQFCESNKHTHILDIYREGYYTIYQNHAKCKRSQKMTYVLQAMCITVHVNM</sequence>
<evidence type="ECO:0000313" key="1">
    <source>
        <dbReference type="EMBL" id="KAI7742602.1"/>
    </source>
</evidence>
<dbReference type="Proteomes" id="UP001206925">
    <property type="component" value="Unassembled WGS sequence"/>
</dbReference>
<keyword evidence="2" id="KW-1185">Reference proteome</keyword>
<organism evidence="1 2">
    <name type="scientific">Ambrosia artemisiifolia</name>
    <name type="common">Common ragweed</name>
    <dbReference type="NCBI Taxonomy" id="4212"/>
    <lineage>
        <taxon>Eukaryota</taxon>
        <taxon>Viridiplantae</taxon>
        <taxon>Streptophyta</taxon>
        <taxon>Embryophyta</taxon>
        <taxon>Tracheophyta</taxon>
        <taxon>Spermatophyta</taxon>
        <taxon>Magnoliopsida</taxon>
        <taxon>eudicotyledons</taxon>
        <taxon>Gunneridae</taxon>
        <taxon>Pentapetalae</taxon>
        <taxon>asterids</taxon>
        <taxon>campanulids</taxon>
        <taxon>Asterales</taxon>
        <taxon>Asteraceae</taxon>
        <taxon>Asteroideae</taxon>
        <taxon>Heliantheae alliance</taxon>
        <taxon>Heliantheae</taxon>
        <taxon>Ambrosia</taxon>
    </lineage>
</organism>
<comment type="caution">
    <text evidence="1">The sequence shown here is derived from an EMBL/GenBank/DDBJ whole genome shotgun (WGS) entry which is preliminary data.</text>
</comment>
<evidence type="ECO:0000313" key="2">
    <source>
        <dbReference type="Proteomes" id="UP001206925"/>
    </source>
</evidence>
<feature type="non-terminal residue" evidence="1">
    <location>
        <position position="1"/>
    </location>
</feature>
<protein>
    <submittedName>
        <fullName evidence="1">Uncharacterized protein</fullName>
    </submittedName>
</protein>
<proteinExistence type="predicted"/>
<accession>A0AAD5GHF6</accession>